<comment type="caution">
    <text evidence="3">The sequence shown here is derived from an EMBL/GenBank/DDBJ whole genome shotgun (WGS) entry which is preliminary data.</text>
</comment>
<accession>A0A939D888</accession>
<dbReference type="Proteomes" id="UP000664545">
    <property type="component" value="Unassembled WGS sequence"/>
</dbReference>
<evidence type="ECO:0000259" key="2">
    <source>
        <dbReference type="Pfam" id="PF09648"/>
    </source>
</evidence>
<gene>
    <name evidence="3" type="ORF">JYB65_08020</name>
</gene>
<organism evidence="3 4">
    <name type="scientific">Clostridium aminobutyricum</name>
    <dbReference type="NCBI Taxonomy" id="33953"/>
    <lineage>
        <taxon>Bacteria</taxon>
        <taxon>Bacillati</taxon>
        <taxon>Bacillota</taxon>
        <taxon>Clostridia</taxon>
        <taxon>Eubacteriales</taxon>
        <taxon>Clostridiaceae</taxon>
        <taxon>Clostridium</taxon>
    </lineage>
</organism>
<keyword evidence="1" id="KW-1133">Transmembrane helix</keyword>
<evidence type="ECO:0000313" key="4">
    <source>
        <dbReference type="Proteomes" id="UP000664545"/>
    </source>
</evidence>
<dbReference type="RefSeq" id="WP_206582127.1">
    <property type="nucleotide sequence ID" value="NZ_JAFJZZ010000002.1"/>
</dbReference>
<evidence type="ECO:0000313" key="3">
    <source>
        <dbReference type="EMBL" id="MBN7773304.1"/>
    </source>
</evidence>
<dbReference type="EMBL" id="JAFJZZ010000002">
    <property type="protein sequence ID" value="MBN7773304.1"/>
    <property type="molecule type" value="Genomic_DNA"/>
</dbReference>
<dbReference type="AlphaFoldDB" id="A0A939D888"/>
<keyword evidence="1" id="KW-0812">Transmembrane</keyword>
<keyword evidence="1" id="KW-0472">Membrane</keyword>
<evidence type="ECO:0000256" key="1">
    <source>
        <dbReference type="SAM" id="Phobius"/>
    </source>
</evidence>
<feature type="domain" description="Regulatory protein YycH-like" evidence="2">
    <location>
        <begin position="38"/>
        <end position="240"/>
    </location>
</feature>
<name>A0A939D888_CLOAM</name>
<keyword evidence="4" id="KW-1185">Reference proteome</keyword>
<feature type="transmembrane region" description="Helical" evidence="1">
    <location>
        <begin position="6"/>
        <end position="26"/>
    </location>
</feature>
<protein>
    <submittedName>
        <fullName evidence="3">Two-component system regulatory protein YycI</fullName>
    </submittedName>
</protein>
<sequence>MDWSKAKNILIIALIATNLFLLFTYLDKNYLGKQETDETVLFSVLADKNIFVKTKLPTKYDKLPAVTVEYDNDREEQIKANLFRTIYNVSPQAGETEYKESATRFLEDCGLMNENILLEGVFKQDGETIVRFKACYRGILIEDSPIECKYEDGNLKDVTEHWLTPIEQSKKKLKIISPEQALLIFISEKKNNDRIIIEKMTLVFWINESSFNGEALVSDTAFPAWQITYNDGQKKYIEAYET</sequence>
<dbReference type="GO" id="GO:0016020">
    <property type="term" value="C:membrane"/>
    <property type="evidence" value="ECO:0007669"/>
    <property type="project" value="InterPro"/>
</dbReference>
<proteinExistence type="predicted"/>
<dbReference type="Pfam" id="PF09648">
    <property type="entry name" value="YycI"/>
    <property type="match status" value="1"/>
</dbReference>
<dbReference type="InterPro" id="IPR018604">
    <property type="entry name" value="YycI-like"/>
</dbReference>
<reference evidence="3" key="1">
    <citation type="submission" date="2021-02" db="EMBL/GenBank/DDBJ databases">
        <title>Abyssanaerobacter marinus gen.nov., sp., nov, anaerobic bacterium isolated from the Onnuri vent field of Indian Ocean and suggestion of Mogibacteriaceae fam. nov., and proposal of reclassification of ambiguous this family's genus member.</title>
        <authorList>
            <person name="Kim Y.J."/>
            <person name="Yang J.-A."/>
        </authorList>
    </citation>
    <scope>NUCLEOTIDE SEQUENCE</scope>
    <source>
        <strain evidence="3">DSM 2634</strain>
    </source>
</reference>